<evidence type="ECO:0000256" key="3">
    <source>
        <dbReference type="ARBA" id="ARBA00020311"/>
    </source>
</evidence>
<dbReference type="Gene3D" id="3.40.50.1010">
    <property type="entry name" value="5'-nuclease"/>
    <property type="match status" value="1"/>
</dbReference>
<evidence type="ECO:0000259" key="14">
    <source>
        <dbReference type="SMART" id="SM00475"/>
    </source>
</evidence>
<keyword evidence="5 13" id="KW-0548">Nucleotidyltransferase</keyword>
<comment type="similarity">
    <text evidence="1 13">Belongs to the DNA polymerase type-A family.</text>
</comment>
<evidence type="ECO:0000256" key="9">
    <source>
        <dbReference type="ARBA" id="ARBA00023125"/>
    </source>
</evidence>
<feature type="domain" description="5'-3' exonuclease" evidence="14">
    <location>
        <begin position="1"/>
        <end position="263"/>
    </location>
</feature>
<dbReference type="InterPro" id="IPR019760">
    <property type="entry name" value="DNA-dir_DNA_pol_A_CS"/>
</dbReference>
<keyword evidence="13" id="KW-0269">Exonuclease</keyword>
<dbReference type="InterPro" id="IPR020046">
    <property type="entry name" value="5-3_exonucl_a-hlix_arch_N"/>
</dbReference>
<evidence type="ECO:0000256" key="7">
    <source>
        <dbReference type="ARBA" id="ARBA00022763"/>
    </source>
</evidence>
<evidence type="ECO:0000256" key="12">
    <source>
        <dbReference type="NCBIfam" id="TIGR00593"/>
    </source>
</evidence>
<dbReference type="CDD" id="cd09898">
    <property type="entry name" value="H3TH_53EXO"/>
    <property type="match status" value="1"/>
</dbReference>
<comment type="caution">
    <text evidence="16">The sequence shown here is derived from an EMBL/GenBank/DDBJ whole genome shotgun (WGS) entry which is preliminary data.</text>
</comment>
<dbReference type="InterPro" id="IPR012337">
    <property type="entry name" value="RNaseH-like_sf"/>
</dbReference>
<dbReference type="GO" id="GO:0006302">
    <property type="term" value="P:double-strand break repair"/>
    <property type="evidence" value="ECO:0007669"/>
    <property type="project" value="TreeGrafter"/>
</dbReference>
<dbReference type="Pfam" id="PF00476">
    <property type="entry name" value="DNA_pol_A"/>
    <property type="match status" value="1"/>
</dbReference>
<dbReference type="GO" id="GO:0003887">
    <property type="term" value="F:DNA-directed DNA polymerase activity"/>
    <property type="evidence" value="ECO:0007669"/>
    <property type="project" value="UniProtKB-UniRule"/>
</dbReference>
<dbReference type="NCBIfam" id="TIGR00593">
    <property type="entry name" value="pola"/>
    <property type="match status" value="1"/>
</dbReference>
<dbReference type="Proteomes" id="UP000659630">
    <property type="component" value="Unassembled WGS sequence"/>
</dbReference>
<keyword evidence="13" id="KW-0378">Hydrolase</keyword>
<protein>
    <recommendedName>
        <fullName evidence="3 12">DNA polymerase I</fullName>
        <ecNumber evidence="2 12">2.7.7.7</ecNumber>
    </recommendedName>
</protein>
<dbReference type="InterPro" id="IPR002298">
    <property type="entry name" value="DNA_polymerase_A"/>
</dbReference>
<dbReference type="CDD" id="cd08637">
    <property type="entry name" value="DNA_pol_A_pol_I_C"/>
    <property type="match status" value="1"/>
</dbReference>
<dbReference type="GO" id="GO:0006261">
    <property type="term" value="P:DNA-templated DNA replication"/>
    <property type="evidence" value="ECO:0007669"/>
    <property type="project" value="UniProtKB-UniRule"/>
</dbReference>
<keyword evidence="17" id="KW-1185">Reference proteome</keyword>
<keyword evidence="6 13" id="KW-0235">DNA replication</keyword>
<dbReference type="AlphaFoldDB" id="A0A923I9B3"/>
<sequence>MKLLAIDGNSIVNRAFYGIKLLTTKDGRYTNGLVGFMNILLKLLADEKPDGVAVAFDLPKPTFRHKRYDNYKGTRKGMPEELAQQMPLLKELLTDLGYKIVTAEGFEADDILGTLAADCAADGDECVIATGDRDSLQLVAPGTRVLLASTQMGRSVTVNMDEAAVREKYGVEPRQLIEVKALMGDASDNIPGVAGVGEKTALALIAEFGSLAGVYEHLDSPSIKPGVRAKLERDKEQAEMSRFLAEIVTDAPVPHDVADYRPGPGNPAAAARLLASLEMVSLLDKLGLQQSAAAAPPPTAQTDAPAPARVEALPLPAGLKGPVAIAAAGDGYSIVRGGELYAAKAGDPAFLALLADEKTEKRVFDAKPLYTLMLSHGKRARGIVFDGKLAAYLLNPSASGYDPVRLAAEYGVQPAFVCGDDAAGVLEPLFDVLAAACEEQGMTRLLGEIELPLSEVLSSMEVTGILVDRAGIEQFGVELRQVLQAELAEIYELVGYEFNLNSTKQLGDALFGKLGLPARKKTKSGWSTNAETLESLRGMHPVVEHILLYRTYQKLNSTYVEGLLKVIGPDGRIHSAFSQTETRTGRISSSEPNLQNIPVRTELGSRLRKYFIAPQGRVLLDADYSQIELRILAAISGDEHMQAAFGAGEDIHRATASRIFGVPFELVTPQLRSRAKAVNFGIVYGIGAFSLAKDVGVSVKEADTFIKNYLSEYSGVKHYMEKTVEDGREKGYVATLYGRRRPLPELTAANRNIRALGERMAMNTPIQGTAADVIKLAMIRVFQRLEAEGLTARLVLQVHDELIVEAPEEEADRAAKILGEEMERAADLAVKLTAEVNRGRTWYEAKG</sequence>
<keyword evidence="10 13" id="KW-0234">DNA repair</keyword>
<dbReference type="PANTHER" id="PTHR10133:SF27">
    <property type="entry name" value="DNA POLYMERASE NU"/>
    <property type="match status" value="1"/>
</dbReference>
<dbReference type="Pfam" id="PF01367">
    <property type="entry name" value="5_3_exonuc"/>
    <property type="match status" value="1"/>
</dbReference>
<evidence type="ECO:0000256" key="6">
    <source>
        <dbReference type="ARBA" id="ARBA00022705"/>
    </source>
</evidence>
<evidence type="ECO:0000313" key="16">
    <source>
        <dbReference type="EMBL" id="MBC5581292.1"/>
    </source>
</evidence>
<evidence type="ECO:0000256" key="5">
    <source>
        <dbReference type="ARBA" id="ARBA00022695"/>
    </source>
</evidence>
<dbReference type="Pfam" id="PF22619">
    <property type="entry name" value="DNA_polI_exo1"/>
    <property type="match status" value="1"/>
</dbReference>
<evidence type="ECO:0000256" key="2">
    <source>
        <dbReference type="ARBA" id="ARBA00012417"/>
    </source>
</evidence>
<keyword evidence="7 13" id="KW-0227">DNA damage</keyword>
<keyword evidence="9 13" id="KW-0238">DNA-binding</keyword>
<reference evidence="16" key="1">
    <citation type="submission" date="2020-08" db="EMBL/GenBank/DDBJ databases">
        <title>Genome public.</title>
        <authorList>
            <person name="Liu C."/>
            <person name="Sun Q."/>
        </authorList>
    </citation>
    <scope>NUCLEOTIDE SEQUENCE</scope>
    <source>
        <strain evidence="16">BX8</strain>
    </source>
</reference>
<evidence type="ECO:0000256" key="13">
    <source>
        <dbReference type="RuleBase" id="RU004460"/>
    </source>
</evidence>
<evidence type="ECO:0000256" key="4">
    <source>
        <dbReference type="ARBA" id="ARBA00022679"/>
    </source>
</evidence>
<dbReference type="Gene3D" id="1.10.150.20">
    <property type="entry name" value="5' to 3' exonuclease, C-terminal subdomain"/>
    <property type="match status" value="2"/>
</dbReference>
<dbReference type="InterPro" id="IPR036397">
    <property type="entry name" value="RNaseH_sf"/>
</dbReference>
<dbReference type="SUPFAM" id="SSF88723">
    <property type="entry name" value="PIN domain-like"/>
    <property type="match status" value="1"/>
</dbReference>
<dbReference type="InterPro" id="IPR002421">
    <property type="entry name" value="5-3_exonuclease"/>
</dbReference>
<accession>A0A923I9B3</accession>
<dbReference type="PANTHER" id="PTHR10133">
    <property type="entry name" value="DNA POLYMERASE I"/>
    <property type="match status" value="1"/>
</dbReference>
<dbReference type="Gene3D" id="3.30.420.10">
    <property type="entry name" value="Ribonuclease H-like superfamily/Ribonuclease H"/>
    <property type="match status" value="1"/>
</dbReference>
<comment type="subunit">
    <text evidence="13">Single-chain monomer with multiple functions.</text>
</comment>
<dbReference type="GO" id="GO:0008409">
    <property type="term" value="F:5'-3' exonuclease activity"/>
    <property type="evidence" value="ECO:0007669"/>
    <property type="project" value="UniProtKB-UniRule"/>
</dbReference>
<proteinExistence type="inferred from homology"/>
<evidence type="ECO:0000313" key="17">
    <source>
        <dbReference type="Proteomes" id="UP000659630"/>
    </source>
</evidence>
<dbReference type="Pfam" id="PF02739">
    <property type="entry name" value="5_3_exonuc_N"/>
    <property type="match status" value="1"/>
</dbReference>
<organism evidence="16 17">
    <name type="scientific">Anaerofilum hominis</name>
    <dbReference type="NCBI Taxonomy" id="2763016"/>
    <lineage>
        <taxon>Bacteria</taxon>
        <taxon>Bacillati</taxon>
        <taxon>Bacillota</taxon>
        <taxon>Clostridia</taxon>
        <taxon>Eubacteriales</taxon>
        <taxon>Oscillospiraceae</taxon>
        <taxon>Anaerofilum</taxon>
    </lineage>
</organism>
<dbReference type="InterPro" id="IPR018320">
    <property type="entry name" value="DNA_polymerase_1"/>
</dbReference>
<dbReference type="FunFam" id="1.10.150.20:FF:000003">
    <property type="entry name" value="DNA polymerase I"/>
    <property type="match status" value="1"/>
</dbReference>
<evidence type="ECO:0000256" key="11">
    <source>
        <dbReference type="ARBA" id="ARBA00049244"/>
    </source>
</evidence>
<dbReference type="FunFam" id="1.20.1060.10:FF:000001">
    <property type="entry name" value="DNA polymerase I"/>
    <property type="match status" value="1"/>
</dbReference>
<dbReference type="EC" id="2.7.7.7" evidence="2 12"/>
<dbReference type="InterPro" id="IPR036279">
    <property type="entry name" value="5-3_exonuclease_C_sf"/>
</dbReference>
<keyword evidence="8 13" id="KW-0239">DNA-directed DNA polymerase</keyword>
<name>A0A923I9B3_9FIRM</name>
<comment type="catalytic activity">
    <reaction evidence="11 13">
        <text>DNA(n) + a 2'-deoxyribonucleoside 5'-triphosphate = DNA(n+1) + diphosphate</text>
        <dbReference type="Rhea" id="RHEA:22508"/>
        <dbReference type="Rhea" id="RHEA-COMP:17339"/>
        <dbReference type="Rhea" id="RHEA-COMP:17340"/>
        <dbReference type="ChEBI" id="CHEBI:33019"/>
        <dbReference type="ChEBI" id="CHEBI:61560"/>
        <dbReference type="ChEBI" id="CHEBI:173112"/>
        <dbReference type="EC" id="2.7.7.7"/>
    </reaction>
</comment>
<dbReference type="Gene3D" id="3.30.70.370">
    <property type="match status" value="1"/>
</dbReference>
<dbReference type="CDD" id="cd06140">
    <property type="entry name" value="DNA_polA_I_Bacillus_like_exo"/>
    <property type="match status" value="1"/>
</dbReference>
<dbReference type="PROSITE" id="PS00447">
    <property type="entry name" value="DNA_POLYMERASE_A"/>
    <property type="match status" value="1"/>
</dbReference>
<gene>
    <name evidence="13 16" type="primary">polA</name>
    <name evidence="16" type="ORF">H8S23_07200</name>
</gene>
<dbReference type="PRINTS" id="PR00868">
    <property type="entry name" value="DNAPOLI"/>
</dbReference>
<evidence type="ECO:0000256" key="10">
    <source>
        <dbReference type="ARBA" id="ARBA00023204"/>
    </source>
</evidence>
<dbReference type="SUPFAM" id="SSF53098">
    <property type="entry name" value="Ribonuclease H-like"/>
    <property type="match status" value="1"/>
</dbReference>
<comment type="function">
    <text evidence="13">In addition to polymerase activity, this DNA polymerase exhibits 5'-3' exonuclease activity.</text>
</comment>
<dbReference type="SUPFAM" id="SSF56672">
    <property type="entry name" value="DNA/RNA polymerases"/>
    <property type="match status" value="1"/>
</dbReference>
<dbReference type="InterPro" id="IPR043502">
    <property type="entry name" value="DNA/RNA_pol_sf"/>
</dbReference>
<dbReference type="CDD" id="cd09859">
    <property type="entry name" value="PIN_53EXO"/>
    <property type="match status" value="1"/>
</dbReference>
<evidence type="ECO:0000256" key="8">
    <source>
        <dbReference type="ARBA" id="ARBA00022932"/>
    </source>
</evidence>
<feature type="domain" description="DNA-directed DNA polymerase family A palm" evidence="15">
    <location>
        <begin position="604"/>
        <end position="810"/>
    </location>
</feature>
<dbReference type="SUPFAM" id="SSF47807">
    <property type="entry name" value="5' to 3' exonuclease, C-terminal subdomain"/>
    <property type="match status" value="1"/>
</dbReference>
<dbReference type="InterPro" id="IPR029060">
    <property type="entry name" value="PIN-like_dom_sf"/>
</dbReference>
<dbReference type="FunFam" id="1.10.150.20:FF:000002">
    <property type="entry name" value="DNA polymerase I"/>
    <property type="match status" value="1"/>
</dbReference>
<dbReference type="EMBL" id="JACONZ010000002">
    <property type="protein sequence ID" value="MBC5581292.1"/>
    <property type="molecule type" value="Genomic_DNA"/>
</dbReference>
<evidence type="ECO:0000259" key="15">
    <source>
        <dbReference type="SMART" id="SM00482"/>
    </source>
</evidence>
<keyword evidence="4 13" id="KW-0808">Transferase</keyword>
<dbReference type="NCBIfam" id="NF004397">
    <property type="entry name" value="PRK05755.1"/>
    <property type="match status" value="1"/>
</dbReference>
<keyword evidence="13" id="KW-0540">Nuclease</keyword>
<dbReference type="InterPro" id="IPR001098">
    <property type="entry name" value="DNA-dir_DNA_pol_A_palm_dom"/>
</dbReference>
<dbReference type="InterPro" id="IPR008918">
    <property type="entry name" value="HhH2"/>
</dbReference>
<dbReference type="SMART" id="SM00279">
    <property type="entry name" value="HhH2"/>
    <property type="match status" value="1"/>
</dbReference>
<dbReference type="GO" id="GO:0003677">
    <property type="term" value="F:DNA binding"/>
    <property type="evidence" value="ECO:0007669"/>
    <property type="project" value="UniProtKB-UniRule"/>
</dbReference>
<dbReference type="SMART" id="SM00475">
    <property type="entry name" value="53EXOc"/>
    <property type="match status" value="1"/>
</dbReference>
<dbReference type="InterPro" id="IPR054690">
    <property type="entry name" value="DNA_polI_exonuclease"/>
</dbReference>
<dbReference type="InterPro" id="IPR020045">
    <property type="entry name" value="DNA_polI_H3TH"/>
</dbReference>
<dbReference type="Gene3D" id="1.20.1060.10">
    <property type="entry name" value="Taq DNA Polymerase, Chain T, domain 4"/>
    <property type="match status" value="1"/>
</dbReference>
<dbReference type="SMART" id="SM00482">
    <property type="entry name" value="POLAc"/>
    <property type="match status" value="1"/>
</dbReference>
<evidence type="ECO:0000256" key="1">
    <source>
        <dbReference type="ARBA" id="ARBA00007705"/>
    </source>
</evidence>
<dbReference type="RefSeq" id="WP_186887652.1">
    <property type="nucleotide sequence ID" value="NZ_JACONZ010000002.1"/>
</dbReference>